<proteinExistence type="predicted"/>
<dbReference type="AlphaFoldDB" id="A0A8J2I034"/>
<feature type="compositionally biased region" description="Acidic residues" evidence="2">
    <location>
        <begin position="338"/>
        <end position="363"/>
    </location>
</feature>
<dbReference type="EMBL" id="CAJRGZ010000019">
    <property type="protein sequence ID" value="CAG5158892.1"/>
    <property type="molecule type" value="Genomic_DNA"/>
</dbReference>
<feature type="compositionally biased region" description="Pro residues" evidence="2">
    <location>
        <begin position="71"/>
        <end position="88"/>
    </location>
</feature>
<feature type="region of interest" description="Disordered" evidence="2">
    <location>
        <begin position="157"/>
        <end position="495"/>
    </location>
</feature>
<evidence type="ECO:0000256" key="1">
    <source>
        <dbReference type="SAM" id="Coils"/>
    </source>
</evidence>
<feature type="compositionally biased region" description="Polar residues" evidence="2">
    <location>
        <begin position="703"/>
        <end position="713"/>
    </location>
</feature>
<feature type="compositionally biased region" description="Low complexity" evidence="2">
    <location>
        <begin position="690"/>
        <end position="701"/>
    </location>
</feature>
<dbReference type="GO" id="GO:0000178">
    <property type="term" value="C:exosome (RNase complex)"/>
    <property type="evidence" value="ECO:0007669"/>
    <property type="project" value="TreeGrafter"/>
</dbReference>
<feature type="compositionally biased region" description="Polar residues" evidence="2">
    <location>
        <begin position="574"/>
        <end position="592"/>
    </location>
</feature>
<feature type="compositionally biased region" description="Polar residues" evidence="2">
    <location>
        <begin position="366"/>
        <end position="381"/>
    </location>
</feature>
<keyword evidence="1" id="KW-0175">Coiled coil</keyword>
<dbReference type="InterPro" id="IPR019607">
    <property type="entry name" value="Putative_zinc-finger_domain"/>
</dbReference>
<evidence type="ECO:0000313" key="5">
    <source>
        <dbReference type="Proteomes" id="UP000676310"/>
    </source>
</evidence>
<reference evidence="4" key="1">
    <citation type="submission" date="2021-05" db="EMBL/GenBank/DDBJ databases">
        <authorList>
            <person name="Stam R."/>
        </authorList>
    </citation>
    <scope>NUCLEOTIDE SEQUENCE</scope>
    <source>
        <strain evidence="4">CS162</strain>
    </source>
</reference>
<dbReference type="OrthoDB" id="1922977at2759"/>
<feature type="compositionally biased region" description="Low complexity" evidence="2">
    <location>
        <begin position="610"/>
        <end position="622"/>
    </location>
</feature>
<gene>
    <name evidence="4" type="ORF">ALTATR162_LOCUS5305</name>
</gene>
<feature type="compositionally biased region" description="Acidic residues" evidence="2">
    <location>
        <begin position="823"/>
        <end position="840"/>
    </location>
</feature>
<evidence type="ECO:0000259" key="3">
    <source>
        <dbReference type="Pfam" id="PF10650"/>
    </source>
</evidence>
<feature type="region of interest" description="Disordered" evidence="2">
    <location>
        <begin position="690"/>
        <end position="876"/>
    </location>
</feature>
<feature type="compositionally biased region" description="Basic and acidic residues" evidence="2">
    <location>
        <begin position="408"/>
        <end position="440"/>
    </location>
</feature>
<feature type="compositionally biased region" description="Polar residues" evidence="2">
    <location>
        <begin position="277"/>
        <end position="287"/>
    </location>
</feature>
<dbReference type="PANTHER" id="PTHR21563">
    <property type="entry name" value="ZINC FINGER C3H1 DOMAIN-CONTAINING PROTEIN"/>
    <property type="match status" value="1"/>
</dbReference>
<feature type="domain" description="Putative zinc-finger" evidence="3">
    <location>
        <begin position="934"/>
        <end position="955"/>
    </location>
</feature>
<dbReference type="Pfam" id="PF10650">
    <property type="entry name" value="zf-C3H1"/>
    <property type="match status" value="1"/>
</dbReference>
<dbReference type="Proteomes" id="UP000676310">
    <property type="component" value="Unassembled WGS sequence"/>
</dbReference>
<evidence type="ECO:0000256" key="2">
    <source>
        <dbReference type="SAM" id="MobiDB-lite"/>
    </source>
</evidence>
<evidence type="ECO:0000313" key="4">
    <source>
        <dbReference type="EMBL" id="CAG5158892.1"/>
    </source>
</evidence>
<keyword evidence="5" id="KW-1185">Reference proteome</keyword>
<feature type="compositionally biased region" description="Polar residues" evidence="2">
    <location>
        <begin position="449"/>
        <end position="484"/>
    </location>
</feature>
<feature type="compositionally biased region" description="Basic and acidic residues" evidence="2">
    <location>
        <begin position="485"/>
        <end position="495"/>
    </location>
</feature>
<dbReference type="InterPro" id="IPR039278">
    <property type="entry name" value="Red1"/>
</dbReference>
<feature type="compositionally biased region" description="Pro residues" evidence="2">
    <location>
        <begin position="51"/>
        <end position="64"/>
    </location>
</feature>
<sequence>MANNYAHPPPMQQLPGINFTPYAQNGQQPPFPAFPPPDPSLWALFQNGSFPPGPPNFPPPPPFPNMAFPPSSLPAPSSLPPPLPPPPERIQEVMDSDREDGELSEGGSQPPTLMDKLQQDRDAAKQFIKLLHSNNVTYRALAHEQLDPELLRGLYQSANLPSEPAPILPPKGTDGAVSKAPSVQPLTPVAQDTPKSTASPNGPGHRQDYIARLQAAKAAKQAAAKTTTPAPATRTPQPATPPTSKPPVTDEQRARNTELIKQRLEAIKARQKPPVTPGSQTPTNTAYMPSFSAIPGLFMNASSTSNTPGPVVPQPPSSLPISVTPHTRPLGQSPHADQEDDSMIIDVSEDESNGSDMDIDDDQAPPQASQNSHLGSGNLPNFHSGAPPATPSAATVGTPGAQTPNTVAREKELVDKEKQLVAMRETLKRKLAEKRERDRLAAATTAGASPSSVQKPSTPVSSLQTSTPATLPTSITEHATSLPTRSHDAKDPHRVRRAEIQSRLPTLDAEIANNASRMAQLTKELEQLTAQNERIARDKEQLTKELEDLGVDTEGMSHAQLRAKKDEIEGEQFPDSNTSSRETQPASQSAFNKPSPVQPQASYQHPPVHTTLPGLGQGTTQPDISTGSHSLDHTRLPEQVMHEDATVKPVGASQVLSQQNDIYSAQHLPVNGIMTPNVPAPADTDVQTAIEVAEAGANAAGDQGTQQPTTAPSPSEEGEEVDMSVSEGDDDEEEYEPEYEPEEPVVVAEVPLAEEVEAQTKPEFSLATSPAGTQEEDAYEPPDVDEDVLEVQGSEDATANLDVPTGQAEAEDGAMDIATSSDESSDDSESDDESTPEPDIETISAKNPSYQDAETADDLAPELQRPEVTSTATAGEPVSVSEIIEEPEPPRFTPYESPLRMFKSYRYHPSYAQDVQGGFLSLTFSHQINPEKPLCQYESTGGVCNDPECPDQHFREVVITGDRLLVQLGTANPGKTSEEKQRWNDGLRGVLKDLRQKNIKDPNSIAAAIASFRREFLQDDTRVVNM</sequence>
<feature type="region of interest" description="Disordered" evidence="2">
    <location>
        <begin position="1"/>
        <end position="120"/>
    </location>
</feature>
<dbReference type="GeneID" id="67017069"/>
<feature type="compositionally biased region" description="Acidic residues" evidence="2">
    <location>
        <begin position="774"/>
        <end position="789"/>
    </location>
</feature>
<dbReference type="PANTHER" id="PTHR21563:SF3">
    <property type="entry name" value="ZINC FINGER C3H1 DOMAIN-CONTAINING PROTEIN"/>
    <property type="match status" value="1"/>
</dbReference>
<protein>
    <recommendedName>
        <fullName evidence="3">Putative zinc-finger domain-containing protein</fullName>
    </recommendedName>
</protein>
<name>A0A8J2I034_9PLEO</name>
<feature type="compositionally biased region" description="Low complexity" evidence="2">
    <location>
        <begin position="384"/>
        <end position="401"/>
    </location>
</feature>
<organism evidence="4 5">
    <name type="scientific">Alternaria atra</name>
    <dbReference type="NCBI Taxonomy" id="119953"/>
    <lineage>
        <taxon>Eukaryota</taxon>
        <taxon>Fungi</taxon>
        <taxon>Dikarya</taxon>
        <taxon>Ascomycota</taxon>
        <taxon>Pezizomycotina</taxon>
        <taxon>Dothideomycetes</taxon>
        <taxon>Pleosporomycetidae</taxon>
        <taxon>Pleosporales</taxon>
        <taxon>Pleosporineae</taxon>
        <taxon>Pleosporaceae</taxon>
        <taxon>Alternaria</taxon>
        <taxon>Alternaria sect. Ulocladioides</taxon>
    </lineage>
</organism>
<dbReference type="GO" id="GO:0005634">
    <property type="term" value="C:nucleus"/>
    <property type="evidence" value="ECO:0007669"/>
    <property type="project" value="TreeGrafter"/>
</dbReference>
<feature type="region of interest" description="Disordered" evidence="2">
    <location>
        <begin position="563"/>
        <end position="631"/>
    </location>
</feature>
<feature type="compositionally biased region" description="Pro residues" evidence="2">
    <location>
        <begin position="29"/>
        <end position="39"/>
    </location>
</feature>
<accession>A0A8J2I034</accession>
<feature type="compositionally biased region" description="Low complexity" evidence="2">
    <location>
        <begin position="214"/>
        <end position="237"/>
    </location>
</feature>
<feature type="coiled-coil region" evidence="1">
    <location>
        <begin position="511"/>
        <end position="552"/>
    </location>
</feature>
<comment type="caution">
    <text evidence="4">The sequence shown here is derived from an EMBL/GenBank/DDBJ whole genome shotgun (WGS) entry which is preliminary data.</text>
</comment>
<feature type="compositionally biased region" description="Basic and acidic residues" evidence="2">
    <location>
        <begin position="248"/>
        <end position="268"/>
    </location>
</feature>
<feature type="compositionally biased region" description="Acidic residues" evidence="2">
    <location>
        <begin position="716"/>
        <end position="743"/>
    </location>
</feature>
<dbReference type="RefSeq" id="XP_043168859.1">
    <property type="nucleotide sequence ID" value="XM_043312924.1"/>
</dbReference>